<protein>
    <submittedName>
        <fullName evidence="6">IclR family transcriptional regulator</fullName>
    </submittedName>
</protein>
<keyword evidence="1" id="KW-0805">Transcription regulation</keyword>
<dbReference type="GO" id="GO:0003677">
    <property type="term" value="F:DNA binding"/>
    <property type="evidence" value="ECO:0007669"/>
    <property type="project" value="UniProtKB-KW"/>
</dbReference>
<evidence type="ECO:0000313" key="6">
    <source>
        <dbReference type="EMBL" id="MFC4248326.1"/>
    </source>
</evidence>
<dbReference type="PROSITE" id="PS51078">
    <property type="entry name" value="ICLR_ED"/>
    <property type="match status" value="1"/>
</dbReference>
<dbReference type="SUPFAM" id="SSF46785">
    <property type="entry name" value="Winged helix' DNA-binding domain"/>
    <property type="match status" value="1"/>
</dbReference>
<accession>A0ABD5P302</accession>
<dbReference type="InterPro" id="IPR029016">
    <property type="entry name" value="GAF-like_dom_sf"/>
</dbReference>
<dbReference type="Proteomes" id="UP001595821">
    <property type="component" value="Unassembled WGS sequence"/>
</dbReference>
<name>A0ABD5P302_9EURY</name>
<dbReference type="SUPFAM" id="SSF55781">
    <property type="entry name" value="GAF domain-like"/>
    <property type="match status" value="1"/>
</dbReference>
<gene>
    <name evidence="6" type="ORF">ACFOZ7_15540</name>
</gene>
<dbReference type="EMBL" id="JBHSDJ010000120">
    <property type="protein sequence ID" value="MFC4248326.1"/>
    <property type="molecule type" value="Genomic_DNA"/>
</dbReference>
<evidence type="ECO:0000259" key="4">
    <source>
        <dbReference type="PROSITE" id="PS51077"/>
    </source>
</evidence>
<dbReference type="SMART" id="SM00346">
    <property type="entry name" value="HTH_ICLR"/>
    <property type="match status" value="1"/>
</dbReference>
<reference evidence="6 7" key="1">
    <citation type="journal article" date="2014" name="Int. J. Syst. Evol. Microbiol.">
        <title>Complete genome sequence of Corynebacterium casei LMG S-19264T (=DSM 44701T), isolated from a smear-ripened cheese.</title>
        <authorList>
            <consortium name="US DOE Joint Genome Institute (JGI-PGF)"/>
            <person name="Walter F."/>
            <person name="Albersmeier A."/>
            <person name="Kalinowski J."/>
            <person name="Ruckert C."/>
        </authorList>
    </citation>
    <scope>NUCLEOTIDE SEQUENCE [LARGE SCALE GENOMIC DNA]</scope>
    <source>
        <strain evidence="6 7">IBRC-M 10912</strain>
    </source>
</reference>
<dbReference type="Pfam" id="PF01614">
    <property type="entry name" value="IclR_C"/>
    <property type="match status" value="1"/>
</dbReference>
<dbReference type="InterPro" id="IPR050707">
    <property type="entry name" value="HTH_MetabolicPath_Reg"/>
</dbReference>
<evidence type="ECO:0000256" key="2">
    <source>
        <dbReference type="ARBA" id="ARBA00023125"/>
    </source>
</evidence>
<keyword evidence="3" id="KW-0804">Transcription</keyword>
<evidence type="ECO:0000313" key="7">
    <source>
        <dbReference type="Proteomes" id="UP001595821"/>
    </source>
</evidence>
<dbReference type="Pfam" id="PF09339">
    <property type="entry name" value="HTH_IclR"/>
    <property type="match status" value="1"/>
</dbReference>
<dbReference type="PANTHER" id="PTHR30136">
    <property type="entry name" value="HELIX-TURN-HELIX TRANSCRIPTIONAL REGULATOR, ICLR FAMILY"/>
    <property type="match status" value="1"/>
</dbReference>
<dbReference type="AlphaFoldDB" id="A0ABD5P302"/>
<dbReference type="InterPro" id="IPR036388">
    <property type="entry name" value="WH-like_DNA-bd_sf"/>
</dbReference>
<proteinExistence type="predicted"/>
<dbReference type="PANTHER" id="PTHR30136:SF35">
    <property type="entry name" value="HTH-TYPE TRANSCRIPTIONAL REGULATOR RV1719"/>
    <property type="match status" value="1"/>
</dbReference>
<feature type="domain" description="IclR-ED" evidence="5">
    <location>
        <begin position="71"/>
        <end position="255"/>
    </location>
</feature>
<dbReference type="Gene3D" id="3.30.450.40">
    <property type="match status" value="1"/>
</dbReference>
<dbReference type="PROSITE" id="PS51077">
    <property type="entry name" value="HTH_ICLR"/>
    <property type="match status" value="1"/>
</dbReference>
<sequence>MSQKDGQGRTIKSDEKLFDIVEFIRENEDVGVTEIAEGVGMAKSTAHGHLTALQRRGYVVKEGRKYRLGLEFLNHGKHVQTSYDLYSIAPKKVKQLAHETGERVWCIVEENGLGYYLTGAEGEHPVNPPVRIGEGVHLHTISAGKAILANLPRSRVEEIIERHGLPEQTQNTTTREDELFQELETSRDRGYAINDGESLSGLYAIGAPIVGENDEVRGALSISGPANRLRREEISGELVDLLLGATNELEINLTTL</sequence>
<dbReference type="Gene3D" id="1.10.10.10">
    <property type="entry name" value="Winged helix-like DNA-binding domain superfamily/Winged helix DNA-binding domain"/>
    <property type="match status" value="1"/>
</dbReference>
<dbReference type="GO" id="GO:0006355">
    <property type="term" value="P:regulation of DNA-templated transcription"/>
    <property type="evidence" value="ECO:0007669"/>
    <property type="project" value="UniProtKB-ARBA"/>
</dbReference>
<evidence type="ECO:0000256" key="1">
    <source>
        <dbReference type="ARBA" id="ARBA00023015"/>
    </source>
</evidence>
<dbReference type="InterPro" id="IPR014757">
    <property type="entry name" value="Tscrpt_reg_IclR_C"/>
</dbReference>
<dbReference type="GeneID" id="71855954"/>
<evidence type="ECO:0000256" key="3">
    <source>
        <dbReference type="ARBA" id="ARBA00023163"/>
    </source>
</evidence>
<dbReference type="InterPro" id="IPR005471">
    <property type="entry name" value="Tscrpt_reg_IclR_N"/>
</dbReference>
<dbReference type="RefSeq" id="WP_246976132.1">
    <property type="nucleotide sequence ID" value="NZ_CP095398.1"/>
</dbReference>
<organism evidence="6 7">
    <name type="scientific">Natribaculum luteum</name>
    <dbReference type="NCBI Taxonomy" id="1586232"/>
    <lineage>
        <taxon>Archaea</taxon>
        <taxon>Methanobacteriati</taxon>
        <taxon>Methanobacteriota</taxon>
        <taxon>Stenosarchaea group</taxon>
        <taxon>Halobacteria</taxon>
        <taxon>Halobacteriales</taxon>
        <taxon>Natrialbaceae</taxon>
        <taxon>Natribaculum</taxon>
    </lineage>
</organism>
<evidence type="ECO:0000259" key="5">
    <source>
        <dbReference type="PROSITE" id="PS51078"/>
    </source>
</evidence>
<dbReference type="InterPro" id="IPR011991">
    <property type="entry name" value="ArsR-like_HTH"/>
</dbReference>
<comment type="caution">
    <text evidence="6">The sequence shown here is derived from an EMBL/GenBank/DDBJ whole genome shotgun (WGS) entry which is preliminary data.</text>
</comment>
<keyword evidence="2" id="KW-0238">DNA-binding</keyword>
<dbReference type="InterPro" id="IPR036390">
    <property type="entry name" value="WH_DNA-bd_sf"/>
</dbReference>
<dbReference type="CDD" id="cd00090">
    <property type="entry name" value="HTH_ARSR"/>
    <property type="match status" value="1"/>
</dbReference>
<feature type="domain" description="HTH iclR-type" evidence="4">
    <location>
        <begin position="11"/>
        <end position="70"/>
    </location>
</feature>